<organism evidence="1 2">
    <name type="scientific">Pistacia integerrima</name>
    <dbReference type="NCBI Taxonomy" id="434235"/>
    <lineage>
        <taxon>Eukaryota</taxon>
        <taxon>Viridiplantae</taxon>
        <taxon>Streptophyta</taxon>
        <taxon>Embryophyta</taxon>
        <taxon>Tracheophyta</taxon>
        <taxon>Spermatophyta</taxon>
        <taxon>Magnoliopsida</taxon>
        <taxon>eudicotyledons</taxon>
        <taxon>Gunneridae</taxon>
        <taxon>Pentapetalae</taxon>
        <taxon>rosids</taxon>
        <taxon>malvids</taxon>
        <taxon>Sapindales</taxon>
        <taxon>Anacardiaceae</taxon>
        <taxon>Pistacia</taxon>
    </lineage>
</organism>
<proteinExistence type="predicted"/>
<evidence type="ECO:0000313" key="2">
    <source>
        <dbReference type="Proteomes" id="UP001163603"/>
    </source>
</evidence>
<comment type="caution">
    <text evidence="1">The sequence shown here is derived from an EMBL/GenBank/DDBJ whole genome shotgun (WGS) entry which is preliminary data.</text>
</comment>
<gene>
    <name evidence="1" type="ORF">Pint_30905</name>
</gene>
<keyword evidence="2" id="KW-1185">Reference proteome</keyword>
<accession>A0ACC0XLE4</accession>
<sequence>MRLFPPVQINSRLTVDDDVLPDGTHVRKGWFADYSAYAVGRMEKVWGRNYMEFKPERWLNGDGVFQPSDQFRFPVFHCVPRMCLGKEMAYVQMKSIAAAVMNEFEILAIDGGGTAGRIMDPPYTLSLGREGIYSHQPHLHSCKASLTPPQLIELL</sequence>
<evidence type="ECO:0000313" key="1">
    <source>
        <dbReference type="EMBL" id="KAJ0020040.1"/>
    </source>
</evidence>
<name>A0ACC0XLE4_9ROSI</name>
<protein>
    <submittedName>
        <fullName evidence="1">Uncharacterized protein</fullName>
    </submittedName>
</protein>
<dbReference type="Proteomes" id="UP001163603">
    <property type="component" value="Chromosome 11"/>
</dbReference>
<dbReference type="EMBL" id="CM047746">
    <property type="protein sequence ID" value="KAJ0020040.1"/>
    <property type="molecule type" value="Genomic_DNA"/>
</dbReference>
<reference evidence="2" key="1">
    <citation type="journal article" date="2023" name="G3 (Bethesda)">
        <title>Genome assembly and association tests identify interacting loci associated with vigor, precocity, and sex in interspecific pistachio rootstocks.</title>
        <authorList>
            <person name="Palmer W."/>
            <person name="Jacygrad E."/>
            <person name="Sagayaradj S."/>
            <person name="Cavanaugh K."/>
            <person name="Han R."/>
            <person name="Bertier L."/>
            <person name="Beede B."/>
            <person name="Kafkas S."/>
            <person name="Golino D."/>
            <person name="Preece J."/>
            <person name="Michelmore R."/>
        </authorList>
    </citation>
    <scope>NUCLEOTIDE SEQUENCE [LARGE SCALE GENOMIC DNA]</scope>
</reference>